<evidence type="ECO:0000313" key="2">
    <source>
        <dbReference type="Proteomes" id="UP000285301"/>
    </source>
</evidence>
<sequence>MKCPNNKSVAKLFIDDTAGNLLDNVYRLLKTHSISKKDAQKVVKNIIKITMKITLLIRNNQFDEKEMKMGEKFKNSFSNLVMTVISFHEVDFSYDRYFLIESLNKNREILKTLVARVLSDKSLNRIDNIFDTFTDAKFLDEVFKAKDEETVQLKSKIVADIHKLMEEGHL</sequence>
<dbReference type="FunFam" id="1.20.1440.160:FF:000001">
    <property type="entry name" value="Tumor necrosis factor alpha-induced protein 8-like 1"/>
    <property type="match status" value="1"/>
</dbReference>
<comment type="caution">
    <text evidence="1">The sequence shown here is derived from an EMBL/GenBank/DDBJ whole genome shotgun (WGS) entry which is preliminary data.</text>
</comment>
<dbReference type="PANTHER" id="PTHR12757:SF1">
    <property type="entry name" value="PROTEIN SALIVARY GLANDS MARRED"/>
    <property type="match status" value="1"/>
</dbReference>
<dbReference type="OrthoDB" id="10055976at2759"/>
<dbReference type="InterPro" id="IPR038355">
    <property type="entry name" value="TNFAIP8_sf"/>
</dbReference>
<dbReference type="GO" id="GO:0042981">
    <property type="term" value="P:regulation of apoptotic process"/>
    <property type="evidence" value="ECO:0007669"/>
    <property type="project" value="InterPro"/>
</dbReference>
<dbReference type="Proteomes" id="UP000285301">
    <property type="component" value="Unassembled WGS sequence"/>
</dbReference>
<dbReference type="AlphaFoldDB" id="A0A3S3QBG8"/>
<gene>
    <name evidence="1" type="ORF">B4U79_13053</name>
</gene>
<dbReference type="EMBL" id="NCKU01000107">
    <property type="protein sequence ID" value="RWS17210.1"/>
    <property type="molecule type" value="Genomic_DNA"/>
</dbReference>
<dbReference type="Gene3D" id="1.20.1440.160">
    <property type="entry name" value="Tumor necrosis factor alpha-induced protein 8-like"/>
    <property type="match status" value="1"/>
</dbReference>
<reference evidence="1 2" key="1">
    <citation type="journal article" date="2018" name="Gigascience">
        <title>Genomes of trombidid mites reveal novel predicted allergens and laterally-transferred genes associated with secondary metabolism.</title>
        <authorList>
            <person name="Dong X."/>
            <person name="Chaisiri K."/>
            <person name="Xia D."/>
            <person name="Armstrong S.D."/>
            <person name="Fang Y."/>
            <person name="Donnelly M.J."/>
            <person name="Kadowaki T."/>
            <person name="McGarry J.W."/>
            <person name="Darby A.C."/>
            <person name="Makepeace B.L."/>
        </authorList>
    </citation>
    <scope>NUCLEOTIDE SEQUENCE [LARGE SCALE GENOMIC DNA]</scope>
    <source>
        <strain evidence="1">UoL-WK</strain>
    </source>
</reference>
<accession>A0A3S3QBG8</accession>
<protein>
    <submittedName>
        <fullName evidence="1">Tumor necrosis factor: alpha-induced protein 8-like protein</fullName>
    </submittedName>
</protein>
<proteinExistence type="predicted"/>
<evidence type="ECO:0000313" key="1">
    <source>
        <dbReference type="EMBL" id="RWS17210.1"/>
    </source>
</evidence>
<dbReference type="InterPro" id="IPR008477">
    <property type="entry name" value="TNFAIP8-like"/>
</dbReference>
<keyword evidence="2" id="KW-1185">Reference proteome</keyword>
<dbReference type="GO" id="GO:0005737">
    <property type="term" value="C:cytoplasm"/>
    <property type="evidence" value="ECO:0007669"/>
    <property type="project" value="TreeGrafter"/>
</dbReference>
<dbReference type="Pfam" id="PF05527">
    <property type="entry name" value="TNFAIP8"/>
    <property type="match status" value="1"/>
</dbReference>
<name>A0A3S3QBG8_9ACAR</name>
<dbReference type="PANTHER" id="PTHR12757">
    <property type="entry name" value="TUMOR NECROSIS FACTOR INDUCED PROTEIN"/>
    <property type="match status" value="1"/>
</dbReference>
<organism evidence="1 2">
    <name type="scientific">Dinothrombium tinctorium</name>
    <dbReference type="NCBI Taxonomy" id="1965070"/>
    <lineage>
        <taxon>Eukaryota</taxon>
        <taxon>Metazoa</taxon>
        <taxon>Ecdysozoa</taxon>
        <taxon>Arthropoda</taxon>
        <taxon>Chelicerata</taxon>
        <taxon>Arachnida</taxon>
        <taxon>Acari</taxon>
        <taxon>Acariformes</taxon>
        <taxon>Trombidiformes</taxon>
        <taxon>Prostigmata</taxon>
        <taxon>Anystina</taxon>
        <taxon>Parasitengona</taxon>
        <taxon>Trombidioidea</taxon>
        <taxon>Trombidiidae</taxon>
        <taxon>Dinothrombium</taxon>
    </lineage>
</organism>